<proteinExistence type="predicted"/>
<accession>A0ABW6QI61</accession>
<organism evidence="1 2">
    <name type="scientific">Streptomyces marokkonensis</name>
    <dbReference type="NCBI Taxonomy" id="324855"/>
    <lineage>
        <taxon>Bacteria</taxon>
        <taxon>Bacillati</taxon>
        <taxon>Actinomycetota</taxon>
        <taxon>Actinomycetes</taxon>
        <taxon>Kitasatosporales</taxon>
        <taxon>Streptomycetaceae</taxon>
        <taxon>Streptomyces</taxon>
    </lineage>
</organism>
<sequence>MDAVARRVLHLGPFVLVDPEMRKNLYAMVGRATTAGRAGSLAALTAFHLDEAGVLAPDRARHLAVGGTRVPGLNWDGPDTAELRSIFIESLTPGPSGGFVPSAMLDFAPWPWDVTPYVVLADGRHDVVTARLPDGTTRDLDPDEFAELVAADPELLGLPANAPIVLGVPFAGDRYLDLPRKLAERTGRTVWVHSGLARRHPDPATAQSTIAVIRRDGLPHGSWLLVGPGLAPDSDDDTPDWHRDVVSQPVVSTLTVQQIGRSLHAPSELPPREDLYSAFDQMTQFVHFNPATKTYSAELPLTDPGPKGKAYHLAGHGIPGALMMPLADGGSKPADRHGAGEWLRRRKSLSGRPADHWIDMVVCYSSAPQDGAVQDLSQIGFSFPVPFAADPLEDDAMSLGQHLANITRRTVRMSYAVQGMVYFQDDPMRVLFTDPRGRRWWWETSRPEPDDAALDRLATLAGIDGEPTSQSRAELLRVVRALRLVLGPDVEDAADYPTFVLGAVAIDNMWHVDPDLGPTGPFSQDLLRRVVAAHPQAASGADRETTRRVLAEAAQAWLSGARPAVSRFVKLPMLLSAAQWLRDPAAVEAAAVAALTLAGPGDVGPAVRARMFWARAKAEETLRAAGPDADALTAKVLHLDPAVEVDDTLRGDALTLLTRGFAAGRDMTDADVAAAYDLEARGAFDQSVASTNMRSDLGGGRDWKGDTVLLPGLDRFGVADTVVDAPWAGQDASGKSKPVPYLVRASVDLENGSLLHVAFGGASYQVSAAEFAELLAADGQLRREDLATPVLLAFDGFDGPAPDVADVIAQRLGRGVW</sequence>
<dbReference type="RefSeq" id="WP_388241813.1">
    <property type="nucleotide sequence ID" value="NZ_JBHVZQ010000076.1"/>
</dbReference>
<name>A0ABW6QI61_9ACTN</name>
<evidence type="ECO:0000313" key="2">
    <source>
        <dbReference type="Proteomes" id="UP001601627"/>
    </source>
</evidence>
<reference evidence="1 2" key="1">
    <citation type="submission" date="2024-09" db="EMBL/GenBank/DDBJ databases">
        <title>The Natural Products Discovery Center: Release of the First 8490 Sequenced Strains for Exploring Actinobacteria Biosynthetic Diversity.</title>
        <authorList>
            <person name="Kalkreuter E."/>
            <person name="Kautsar S.A."/>
            <person name="Yang D."/>
            <person name="Bader C.D."/>
            <person name="Teijaro C.N."/>
            <person name="Fluegel L."/>
            <person name="Davis C.M."/>
            <person name="Simpson J.R."/>
            <person name="Lauterbach L."/>
            <person name="Steele A.D."/>
            <person name="Gui C."/>
            <person name="Meng S."/>
            <person name="Li G."/>
            <person name="Viehrig K."/>
            <person name="Ye F."/>
            <person name="Su P."/>
            <person name="Kiefer A.F."/>
            <person name="Nichols A."/>
            <person name="Cepeda A.J."/>
            <person name="Yan W."/>
            <person name="Fan B."/>
            <person name="Jiang Y."/>
            <person name="Adhikari A."/>
            <person name="Zheng C.-J."/>
            <person name="Schuster L."/>
            <person name="Cowan T.M."/>
            <person name="Smanski M.J."/>
            <person name="Chevrette M.G."/>
            <person name="De Carvalho L.P.S."/>
            <person name="Shen B."/>
        </authorList>
    </citation>
    <scope>NUCLEOTIDE SEQUENCE [LARGE SCALE GENOMIC DNA]</scope>
    <source>
        <strain evidence="1 2">NPDC058328</strain>
    </source>
</reference>
<dbReference type="Proteomes" id="UP001601627">
    <property type="component" value="Unassembled WGS sequence"/>
</dbReference>
<keyword evidence="2" id="KW-1185">Reference proteome</keyword>
<evidence type="ECO:0000313" key="1">
    <source>
        <dbReference type="EMBL" id="MFF1278928.1"/>
    </source>
</evidence>
<gene>
    <name evidence="1" type="ORF">ACFVZC_37120</name>
</gene>
<protein>
    <submittedName>
        <fullName evidence="1">Lonely Cys domain-containing protein</fullName>
    </submittedName>
</protein>
<comment type="caution">
    <text evidence="1">The sequence shown here is derived from an EMBL/GenBank/DDBJ whole genome shotgun (WGS) entry which is preliminary data.</text>
</comment>
<dbReference type="EMBL" id="JBHVZQ010000076">
    <property type="protein sequence ID" value="MFF1278928.1"/>
    <property type="molecule type" value="Genomic_DNA"/>
</dbReference>
<dbReference type="NCBIfam" id="NF012197">
    <property type="entry name" value="lonely_Cys"/>
    <property type="match status" value="1"/>
</dbReference>